<dbReference type="SMART" id="SM00326">
    <property type="entry name" value="SH3"/>
    <property type="match status" value="1"/>
</dbReference>
<dbReference type="Pfam" id="PF00018">
    <property type="entry name" value="SH3_1"/>
    <property type="match status" value="1"/>
</dbReference>
<evidence type="ECO:0000313" key="5">
    <source>
        <dbReference type="Proteomes" id="UP000001307"/>
    </source>
</evidence>
<sequence>MVQSASEAVRFSRRTLQNPIYPSVLHVPKRVRCKFPYNADPETDELTVQFGEILVVHQESEPEWIWAESLLTGKHGAVFADLIEPLDEESDPLLGHPWFNDDRSKEEIVKILKG</sequence>
<evidence type="ECO:0000313" key="4">
    <source>
        <dbReference type="EMBL" id="CBY16257.1"/>
    </source>
</evidence>
<dbReference type="InterPro" id="IPR036028">
    <property type="entry name" value="SH3-like_dom_sf"/>
</dbReference>
<reference evidence="4" key="1">
    <citation type="journal article" date="2010" name="Science">
        <title>Plasticity of animal genome architecture unmasked by rapid evolution of a pelagic tunicate.</title>
        <authorList>
            <person name="Denoeud F."/>
            <person name="Henriet S."/>
            <person name="Mungpakdee S."/>
            <person name="Aury J.M."/>
            <person name="Da Silva C."/>
            <person name="Brinkmann H."/>
            <person name="Mikhaleva J."/>
            <person name="Olsen L.C."/>
            <person name="Jubin C."/>
            <person name="Canestro C."/>
            <person name="Bouquet J.M."/>
            <person name="Danks G."/>
            <person name="Poulain J."/>
            <person name="Campsteijn C."/>
            <person name="Adamski M."/>
            <person name="Cross I."/>
            <person name="Yadetie F."/>
            <person name="Muffato M."/>
            <person name="Louis A."/>
            <person name="Butcher S."/>
            <person name="Tsagkogeorga G."/>
            <person name="Konrad A."/>
            <person name="Singh S."/>
            <person name="Jensen M.F."/>
            <person name="Cong E.H."/>
            <person name="Eikeseth-Otteraa H."/>
            <person name="Noel B."/>
            <person name="Anthouard V."/>
            <person name="Porcel B.M."/>
            <person name="Kachouri-Lafond R."/>
            <person name="Nishino A."/>
            <person name="Ugolini M."/>
            <person name="Chourrout P."/>
            <person name="Nishida H."/>
            <person name="Aasland R."/>
            <person name="Huzurbazar S."/>
            <person name="Westhof E."/>
            <person name="Delsuc F."/>
            <person name="Lehrach H."/>
            <person name="Reinhardt R."/>
            <person name="Weissenbach J."/>
            <person name="Roy S.W."/>
            <person name="Artiguenave F."/>
            <person name="Postlethwait J.H."/>
            <person name="Manak J.R."/>
            <person name="Thompson E.M."/>
            <person name="Jaillon O."/>
            <person name="Du Pasquier L."/>
            <person name="Boudinot P."/>
            <person name="Liberles D.A."/>
            <person name="Volff J.N."/>
            <person name="Philippe H."/>
            <person name="Lenhard B."/>
            <person name="Roest Crollius H."/>
            <person name="Wincker P."/>
            <person name="Chourrout D."/>
        </authorList>
    </citation>
    <scope>NUCLEOTIDE SEQUENCE [LARGE SCALE GENOMIC DNA]</scope>
</reference>
<evidence type="ECO:0000259" key="3">
    <source>
        <dbReference type="PROSITE" id="PS50002"/>
    </source>
</evidence>
<evidence type="ECO:0000256" key="1">
    <source>
        <dbReference type="ARBA" id="ARBA00022443"/>
    </source>
</evidence>
<accession>E4Y333</accession>
<dbReference type="InterPro" id="IPR035652">
    <property type="entry name" value="RasGAP_SH3"/>
</dbReference>
<protein>
    <recommendedName>
        <fullName evidence="3">SH3 domain-containing protein</fullName>
    </recommendedName>
</protein>
<dbReference type="SUPFAM" id="SSF50044">
    <property type="entry name" value="SH3-domain"/>
    <property type="match status" value="1"/>
</dbReference>
<dbReference type="Proteomes" id="UP000001307">
    <property type="component" value="Unassembled WGS sequence"/>
</dbReference>
<dbReference type="AlphaFoldDB" id="E4Y333"/>
<dbReference type="CDD" id="cd11788">
    <property type="entry name" value="SH3_RasGAP"/>
    <property type="match status" value="1"/>
</dbReference>
<dbReference type="InterPro" id="IPR001452">
    <property type="entry name" value="SH3_domain"/>
</dbReference>
<proteinExistence type="predicted"/>
<feature type="non-terminal residue" evidence="4">
    <location>
        <position position="114"/>
    </location>
</feature>
<keyword evidence="5" id="KW-1185">Reference proteome</keyword>
<dbReference type="OrthoDB" id="1562946at2759"/>
<dbReference type="PROSITE" id="PS50002">
    <property type="entry name" value="SH3"/>
    <property type="match status" value="1"/>
</dbReference>
<feature type="domain" description="SH3" evidence="3">
    <location>
        <begin position="26"/>
        <end position="88"/>
    </location>
</feature>
<gene>
    <name evidence="4" type="ORF">GSOID_T00016602001</name>
</gene>
<dbReference type="InParanoid" id="E4Y333"/>
<dbReference type="Gene3D" id="2.30.30.40">
    <property type="entry name" value="SH3 Domains"/>
    <property type="match status" value="1"/>
</dbReference>
<organism evidence="4">
    <name type="scientific">Oikopleura dioica</name>
    <name type="common">Tunicate</name>
    <dbReference type="NCBI Taxonomy" id="34765"/>
    <lineage>
        <taxon>Eukaryota</taxon>
        <taxon>Metazoa</taxon>
        <taxon>Chordata</taxon>
        <taxon>Tunicata</taxon>
        <taxon>Appendicularia</taxon>
        <taxon>Copelata</taxon>
        <taxon>Oikopleuridae</taxon>
        <taxon>Oikopleura</taxon>
    </lineage>
</organism>
<keyword evidence="1 2" id="KW-0728">SH3 domain</keyword>
<name>E4Y333_OIKDI</name>
<dbReference type="EMBL" id="FN654012">
    <property type="protein sequence ID" value="CBY16257.1"/>
    <property type="molecule type" value="Genomic_DNA"/>
</dbReference>
<evidence type="ECO:0000256" key="2">
    <source>
        <dbReference type="PROSITE-ProRule" id="PRU00192"/>
    </source>
</evidence>